<gene>
    <name evidence="24" type="ORF">DERF_013496</name>
</gene>
<evidence type="ECO:0000256" key="1">
    <source>
        <dbReference type="ARBA" id="ARBA00010180"/>
    </source>
</evidence>
<evidence type="ECO:0000256" key="3">
    <source>
        <dbReference type="ARBA" id="ARBA00022475"/>
    </source>
</evidence>
<dbReference type="PRINTS" id="PR01160">
    <property type="entry name" value="GABAARBETA"/>
</dbReference>
<sequence>MTAAIEKDQSISASFWSSSSSSSSQSSTFFSFSSCSLQQQQQFHYSSTSSTESKSLQSFSSSIMRFIKLERHHRKQQQQQQHQEQLKRRRLQIRQRHRTKTFLGSSSSSSALSIDHDLNYDSFIRENDNNNIIVVSDNDDYNDCDLLEEEENEEKEEGGNSGKCGIHIFNESDGEFKQFQNININNKNRNKHHYQHDKNNGHDDDGDENDDDHHENDSNNNNNNHKLLRTIIIDPVYSTIDSNESHHCCSTKSSLSSSSSASSLSYYTSTSGALLHHHHHHHHQGSSSSLLLKSRAKMTRAIVPISSVTLLLLLLLSSLKNLLLNKNHHTSLLLQIIIILILFMNFGAQAKNDKEISEHEPENKSDAYSDAGSNITKILNAFFDSGYDKRVRPEYGGPPVQVGVSMHIIGISSVSEVQMDFTSDFYFRQLWKDNRLAFTPVGEIDKLVVGAEVAQKIWVPDTFFANEKVASFHSATTPNTFLRISSSGEVYRSIRLTVTASCPMNLQYFPMDSQLCTIEIESYGYSMADIVYIWSKGKESIGMSKGLELPQFKVVGYRQSMKIETLSTGNYSRLVCEIQFERSMGYYLIQIYIPASLIVIISWVSFWLHRNATPARVALGVTTVLTMTTLMSSTNAALPKISYIKSIDVFLGTCFVMVFASLLEYATVGYLGKRIAMRKTRSQQLAKLAQEHRNRCAAAAAAAAAAATGTNTRSGSINLNMSGPGASVMSNQMNVSGQSHIDDDGNEPNELTIPPPMPMQTGHGMLCQPDLNSTLHRSVKPIPIHQTLDRLDRYATIGTPRIVHHPSMNCPPSCPQAYGRQDIRLNRATPILSGPECAARKSFSAKSSYSAHLPPDSPINGTPSLTISAPCTAMVPPPPPIPAASTGLLGPHCSQTSSSSPINLHKRHQHTNESTMGPEGDNASMSGQQQTGGQHFGPKNPNKLFGVSPSDIDKYSRVVFPVCFVCFNLMYWVIYLHISSQMIEDLIPAN</sequence>
<protein>
    <recommendedName>
        <fullName evidence="19">Gamma-aminobutyric acid receptor subunit beta</fullName>
    </recommendedName>
</protein>
<dbReference type="NCBIfam" id="TIGR00860">
    <property type="entry name" value="LIC"/>
    <property type="match status" value="1"/>
</dbReference>
<dbReference type="Pfam" id="PF02931">
    <property type="entry name" value="Neur_chan_LBD"/>
    <property type="match status" value="1"/>
</dbReference>
<evidence type="ECO:0000256" key="19">
    <source>
        <dbReference type="ARBA" id="ARBA00071250"/>
    </source>
</evidence>
<dbReference type="InterPro" id="IPR006029">
    <property type="entry name" value="Neurotrans-gated_channel_TM"/>
</dbReference>
<feature type="region of interest" description="Disordered" evidence="21">
    <location>
        <begin position="187"/>
        <end position="224"/>
    </location>
</feature>
<accession>A0A922HPT7</accession>
<keyword evidence="13" id="KW-0325">Glycoprotein</keyword>
<evidence type="ECO:0000259" key="22">
    <source>
        <dbReference type="Pfam" id="PF02931"/>
    </source>
</evidence>
<feature type="domain" description="Neurotransmitter-gated ion-channel transmembrane" evidence="23">
    <location>
        <begin position="591"/>
        <end position="738"/>
    </location>
</feature>
<dbReference type="GO" id="GO:0005254">
    <property type="term" value="F:chloride channel activity"/>
    <property type="evidence" value="ECO:0007669"/>
    <property type="project" value="UniProtKB-KW"/>
</dbReference>
<comment type="similarity">
    <text evidence="1">Belongs to the ligand-gated ion channel (TC 1.A.9) family. Gamma-aminobutyric acid receptor (TC 1.A.9.5) subfamily.</text>
</comment>
<comment type="caution">
    <text evidence="24">The sequence shown here is derived from an EMBL/GenBank/DDBJ whole genome shotgun (WGS) entry which is preliminary data.</text>
</comment>
<feature type="compositionally biased region" description="Polar residues" evidence="21">
    <location>
        <begin position="893"/>
        <end position="902"/>
    </location>
</feature>
<dbReference type="Gene3D" id="1.20.58.390">
    <property type="entry name" value="Neurotransmitter-gated ion-channel transmembrane domain"/>
    <property type="match status" value="2"/>
</dbReference>
<dbReference type="SUPFAM" id="SSF63712">
    <property type="entry name" value="Nicotinic receptor ligand binding domain-like"/>
    <property type="match status" value="1"/>
</dbReference>
<evidence type="ECO:0000256" key="6">
    <source>
        <dbReference type="ARBA" id="ARBA00022989"/>
    </source>
</evidence>
<dbReference type="InterPro" id="IPR018000">
    <property type="entry name" value="Neurotransmitter_ion_chnl_CS"/>
</dbReference>
<dbReference type="GO" id="GO:0034707">
    <property type="term" value="C:chloride channel complex"/>
    <property type="evidence" value="ECO:0007669"/>
    <property type="project" value="UniProtKB-KW"/>
</dbReference>
<proteinExistence type="inferred from homology"/>
<dbReference type="GO" id="GO:0045211">
    <property type="term" value="C:postsynaptic membrane"/>
    <property type="evidence" value="ECO:0007669"/>
    <property type="project" value="UniProtKB-SubCell"/>
</dbReference>
<feature type="region of interest" description="Disordered" evidence="21">
    <location>
        <begin position="889"/>
        <end position="942"/>
    </location>
</feature>
<dbReference type="CDD" id="cd19049">
    <property type="entry name" value="LGIC_TM_anion"/>
    <property type="match status" value="1"/>
</dbReference>
<dbReference type="PANTHER" id="PTHR18945">
    <property type="entry name" value="NEUROTRANSMITTER GATED ION CHANNEL"/>
    <property type="match status" value="1"/>
</dbReference>
<evidence type="ECO:0000313" key="24">
    <source>
        <dbReference type="EMBL" id="KAH9497508.1"/>
    </source>
</evidence>
<evidence type="ECO:0000256" key="10">
    <source>
        <dbReference type="ARBA" id="ARBA00023157"/>
    </source>
</evidence>
<organism evidence="24 25">
    <name type="scientific">Dermatophagoides farinae</name>
    <name type="common">American house dust mite</name>
    <dbReference type="NCBI Taxonomy" id="6954"/>
    <lineage>
        <taxon>Eukaryota</taxon>
        <taxon>Metazoa</taxon>
        <taxon>Ecdysozoa</taxon>
        <taxon>Arthropoda</taxon>
        <taxon>Chelicerata</taxon>
        <taxon>Arachnida</taxon>
        <taxon>Acari</taxon>
        <taxon>Acariformes</taxon>
        <taxon>Sarcoptiformes</taxon>
        <taxon>Astigmata</taxon>
        <taxon>Psoroptidia</taxon>
        <taxon>Analgoidea</taxon>
        <taxon>Pyroglyphidae</taxon>
        <taxon>Dermatophagoidinae</taxon>
        <taxon>Dermatophagoides</taxon>
    </lineage>
</organism>
<evidence type="ECO:0000256" key="21">
    <source>
        <dbReference type="SAM" id="MobiDB-lite"/>
    </source>
</evidence>
<dbReference type="InterPro" id="IPR038050">
    <property type="entry name" value="Neuro_actylchol_rec"/>
</dbReference>
<keyword evidence="25" id="KW-1185">Reference proteome</keyword>
<keyword evidence="6 20" id="KW-1133">Transmembrane helix</keyword>
<keyword evidence="4 20" id="KW-0812">Transmembrane</keyword>
<evidence type="ECO:0000256" key="20">
    <source>
        <dbReference type="RuleBase" id="RU000687"/>
    </source>
</evidence>
<dbReference type="GO" id="GO:0004890">
    <property type="term" value="F:GABA-A receptor activity"/>
    <property type="evidence" value="ECO:0007669"/>
    <property type="project" value="InterPro"/>
</dbReference>
<dbReference type="PROSITE" id="PS00236">
    <property type="entry name" value="NEUROTR_ION_CHANNEL"/>
    <property type="match status" value="1"/>
</dbReference>
<evidence type="ECO:0000256" key="18">
    <source>
        <dbReference type="ARBA" id="ARBA00034104"/>
    </source>
</evidence>
<feature type="transmembrane region" description="Helical" evidence="20">
    <location>
        <begin position="650"/>
        <end position="671"/>
    </location>
</feature>
<dbReference type="InterPro" id="IPR006202">
    <property type="entry name" value="Neur_chan_lig-bd"/>
</dbReference>
<feature type="region of interest" description="Disordered" evidence="21">
    <location>
        <begin position="1"/>
        <end position="25"/>
    </location>
</feature>
<dbReference type="PROSITE" id="PS51257">
    <property type="entry name" value="PROKAR_LIPOPROTEIN"/>
    <property type="match status" value="1"/>
</dbReference>
<evidence type="ECO:0000256" key="4">
    <source>
        <dbReference type="ARBA" id="ARBA00022692"/>
    </source>
</evidence>
<keyword evidence="12" id="KW-0869">Chloride channel</keyword>
<keyword evidence="15" id="KW-0628">Postsynaptic cell membrane</keyword>
<dbReference type="Proteomes" id="UP000790347">
    <property type="component" value="Unassembled WGS sequence"/>
</dbReference>
<feature type="compositionally biased region" description="Low complexity" evidence="21">
    <location>
        <begin position="10"/>
        <end position="25"/>
    </location>
</feature>
<evidence type="ECO:0000256" key="14">
    <source>
        <dbReference type="ARBA" id="ARBA00023214"/>
    </source>
</evidence>
<keyword evidence="7" id="KW-0770">Synapse</keyword>
<evidence type="ECO:0000256" key="16">
    <source>
        <dbReference type="ARBA" id="ARBA00023286"/>
    </source>
</evidence>
<dbReference type="InterPro" id="IPR006201">
    <property type="entry name" value="Neur_channel"/>
</dbReference>
<feature type="transmembrane region" description="Helical" evidence="20">
    <location>
        <begin position="301"/>
        <end position="319"/>
    </location>
</feature>
<keyword evidence="8 20" id="KW-0406">Ion transport</keyword>
<dbReference type="Pfam" id="PF02932">
    <property type="entry name" value="Neur_chan_memb"/>
    <property type="match status" value="1"/>
</dbReference>
<evidence type="ECO:0000256" key="11">
    <source>
        <dbReference type="ARBA" id="ARBA00023170"/>
    </source>
</evidence>
<feature type="transmembrane region" description="Helical" evidence="20">
    <location>
        <begin position="958"/>
        <end position="978"/>
    </location>
</feature>
<dbReference type="InterPro" id="IPR006028">
    <property type="entry name" value="GABAA/Glycine_rcpt"/>
</dbReference>
<feature type="compositionally biased region" description="Polar residues" evidence="21">
    <location>
        <begin position="923"/>
        <end position="933"/>
    </location>
</feature>
<keyword evidence="3" id="KW-1003">Cell membrane</keyword>
<evidence type="ECO:0000256" key="17">
    <source>
        <dbReference type="ARBA" id="ARBA00023303"/>
    </source>
</evidence>
<feature type="transmembrane region" description="Helical" evidence="20">
    <location>
        <begin position="617"/>
        <end position="638"/>
    </location>
</feature>
<keyword evidence="14" id="KW-0868">Chloride</keyword>
<dbReference type="InterPro" id="IPR036734">
    <property type="entry name" value="Neur_chan_lig-bd_sf"/>
</dbReference>
<dbReference type="InterPro" id="IPR036719">
    <property type="entry name" value="Neuro-gated_channel_TM_sf"/>
</dbReference>
<reference evidence="24" key="1">
    <citation type="submission" date="2013-05" db="EMBL/GenBank/DDBJ databases">
        <authorList>
            <person name="Yim A.K.Y."/>
            <person name="Chan T.F."/>
            <person name="Ji K.M."/>
            <person name="Liu X.Y."/>
            <person name="Zhou J.W."/>
            <person name="Li R.Q."/>
            <person name="Yang K.Y."/>
            <person name="Li J."/>
            <person name="Li M."/>
            <person name="Law P.T.W."/>
            <person name="Wu Y.L."/>
            <person name="Cai Z.L."/>
            <person name="Qin H."/>
            <person name="Bao Y."/>
            <person name="Leung R.K.K."/>
            <person name="Ng P.K.S."/>
            <person name="Zou J."/>
            <person name="Zhong X.J."/>
            <person name="Ran P.X."/>
            <person name="Zhong N.S."/>
            <person name="Liu Z.G."/>
            <person name="Tsui S.K.W."/>
        </authorList>
    </citation>
    <scope>NUCLEOTIDE SEQUENCE</scope>
    <source>
        <strain evidence="24">Derf</strain>
        <tissue evidence="24">Whole organism</tissue>
    </source>
</reference>
<keyword evidence="5" id="KW-0732">Signal</keyword>
<dbReference type="Gene3D" id="2.70.170.10">
    <property type="entry name" value="Neurotransmitter-gated ion-channel ligand-binding domain"/>
    <property type="match status" value="1"/>
</dbReference>
<keyword evidence="16" id="KW-1071">Ligand-gated ion channel</keyword>
<evidence type="ECO:0000256" key="5">
    <source>
        <dbReference type="ARBA" id="ARBA00022729"/>
    </source>
</evidence>
<feature type="transmembrane region" description="Helical" evidence="20">
    <location>
        <begin position="584"/>
        <end position="608"/>
    </location>
</feature>
<evidence type="ECO:0000256" key="8">
    <source>
        <dbReference type="ARBA" id="ARBA00023065"/>
    </source>
</evidence>
<feature type="domain" description="Neurotransmitter-gated ion-channel ligand-binding" evidence="22">
    <location>
        <begin position="377"/>
        <end position="582"/>
    </location>
</feature>
<evidence type="ECO:0000256" key="13">
    <source>
        <dbReference type="ARBA" id="ARBA00023180"/>
    </source>
</evidence>
<keyword evidence="2 20" id="KW-0813">Transport</keyword>
<dbReference type="FunFam" id="2.70.170.10:FF:000021">
    <property type="entry name" value="Gamma-aminobutyric acid receptor isoform 3b"/>
    <property type="match status" value="1"/>
</dbReference>
<dbReference type="GO" id="GO:0005230">
    <property type="term" value="F:extracellular ligand-gated monoatomic ion channel activity"/>
    <property type="evidence" value="ECO:0007669"/>
    <property type="project" value="InterPro"/>
</dbReference>
<comment type="caution">
    <text evidence="20">Lacks conserved residue(s) required for the propagation of feature annotation.</text>
</comment>
<dbReference type="InterPro" id="IPR002289">
    <property type="entry name" value="GABAAb_rcpt"/>
</dbReference>
<dbReference type="EMBL" id="ASGP02000007">
    <property type="protein sequence ID" value="KAH9497508.1"/>
    <property type="molecule type" value="Genomic_DNA"/>
</dbReference>
<comment type="subcellular location">
    <subcellularLocation>
        <location evidence="18">Postsynaptic cell membrane</location>
        <topology evidence="18">Multi-pass membrane protein</topology>
    </subcellularLocation>
</comment>
<keyword evidence="10" id="KW-1015">Disulfide bond</keyword>
<keyword evidence="11" id="KW-0675">Receptor</keyword>
<name>A0A922HPT7_DERFA</name>
<keyword evidence="17 20" id="KW-0407">Ion channel</keyword>
<feature type="transmembrane region" description="Helical" evidence="20">
    <location>
        <begin position="331"/>
        <end position="348"/>
    </location>
</feature>
<dbReference type="PRINTS" id="PR00253">
    <property type="entry name" value="GABAARECEPTR"/>
</dbReference>
<evidence type="ECO:0000256" key="9">
    <source>
        <dbReference type="ARBA" id="ARBA00023136"/>
    </source>
</evidence>
<evidence type="ECO:0000256" key="7">
    <source>
        <dbReference type="ARBA" id="ARBA00023018"/>
    </source>
</evidence>
<dbReference type="SUPFAM" id="SSF90112">
    <property type="entry name" value="Neurotransmitter-gated ion-channel transmembrane pore"/>
    <property type="match status" value="1"/>
</dbReference>
<dbReference type="PRINTS" id="PR00252">
    <property type="entry name" value="NRIONCHANNEL"/>
</dbReference>
<dbReference type="GO" id="GO:0099095">
    <property type="term" value="F:ligand-gated monoatomic anion channel activity"/>
    <property type="evidence" value="ECO:0007669"/>
    <property type="project" value="UniProtKB-ARBA"/>
</dbReference>
<evidence type="ECO:0000256" key="12">
    <source>
        <dbReference type="ARBA" id="ARBA00023173"/>
    </source>
</evidence>
<dbReference type="AlphaFoldDB" id="A0A922HPT7"/>
<evidence type="ECO:0000256" key="2">
    <source>
        <dbReference type="ARBA" id="ARBA00022448"/>
    </source>
</evidence>
<reference evidence="24" key="2">
    <citation type="journal article" date="2022" name="Res Sq">
        <title>Comparative Genomics Reveals Insights into the Divergent Evolution of Astigmatic Mites and Household Pest Adaptations.</title>
        <authorList>
            <person name="Xiong Q."/>
            <person name="Wan A.T.-Y."/>
            <person name="Liu X.-Y."/>
            <person name="Fung C.S.-H."/>
            <person name="Xiao X."/>
            <person name="Malainual N."/>
            <person name="Hou J."/>
            <person name="Wang L."/>
            <person name="Wang M."/>
            <person name="Yang K."/>
            <person name="Cui Y."/>
            <person name="Leung E."/>
            <person name="Nong W."/>
            <person name="Shin S.-K."/>
            <person name="Au S."/>
            <person name="Jeong K.Y."/>
            <person name="Chew F.T."/>
            <person name="Hui J."/>
            <person name="Leung T.F."/>
            <person name="Tungtrongchitr A."/>
            <person name="Zhong N."/>
            <person name="Liu Z."/>
            <person name="Tsui S."/>
        </authorList>
    </citation>
    <scope>NUCLEOTIDE SEQUENCE</scope>
    <source>
        <strain evidence="24">Derf</strain>
        <tissue evidence="24">Whole organism</tissue>
    </source>
</reference>
<evidence type="ECO:0000256" key="15">
    <source>
        <dbReference type="ARBA" id="ARBA00023257"/>
    </source>
</evidence>
<dbReference type="FunFam" id="1.20.58.390:FF:000067">
    <property type="entry name" value="Glycine receptor subunit alpha-2"/>
    <property type="match status" value="1"/>
</dbReference>
<evidence type="ECO:0000259" key="23">
    <source>
        <dbReference type="Pfam" id="PF02932"/>
    </source>
</evidence>
<evidence type="ECO:0000313" key="25">
    <source>
        <dbReference type="Proteomes" id="UP000790347"/>
    </source>
</evidence>
<keyword evidence="9 20" id="KW-0472">Membrane</keyword>